<sequence length="282" mass="29165">MKRFLTIGGGVVAVIATLWFVVATFVFPSIGSVVKAAVEKIGSDLTQTTVRLDDAQISLTDGRGSLHGLHMTNPSGFEDTDAFAFELIAVQVDLTTITSDVVVIDEIIVEKPRIRYEIGQKGTNIDTIRGNVESQQSAGTSSDDGPGRSFIIKNLYLRDGTVSVAATGLFDEQLAVPLPDIHLTDVGQDGAGASPGDIVEQTLAAVGSGITTAVADVDLDSIRRGAEDLATDAGEVIEDAAEETGKAASDVGEAIGEGAEQAGEAISEGAESAGEAIKSLFD</sequence>
<dbReference type="Gene3D" id="1.20.120.20">
    <property type="entry name" value="Apolipoprotein"/>
    <property type="match status" value="1"/>
</dbReference>
<comment type="caution">
    <text evidence="3">The sequence shown here is derived from an EMBL/GenBank/DDBJ whole genome shotgun (WGS) entry which is preliminary data.</text>
</comment>
<dbReference type="Proteomes" id="UP000315252">
    <property type="component" value="Unassembled WGS sequence"/>
</dbReference>
<protein>
    <recommendedName>
        <fullName evidence="5">AsmA family protein</fullName>
    </recommendedName>
</protein>
<reference evidence="3 4" key="1">
    <citation type="submission" date="2019-06" db="EMBL/GenBank/DDBJ databases">
        <title>Whole genome sequence for Rhodospirillaceae sp. R148.</title>
        <authorList>
            <person name="Wang G."/>
        </authorList>
    </citation>
    <scope>NUCLEOTIDE SEQUENCE [LARGE SCALE GENOMIC DNA]</scope>
    <source>
        <strain evidence="3 4">R148</strain>
    </source>
</reference>
<name>A0A545TU85_9PROT</name>
<evidence type="ECO:0000313" key="3">
    <source>
        <dbReference type="EMBL" id="TQV80778.1"/>
    </source>
</evidence>
<organism evidence="3 4">
    <name type="scientific">Denitrobaculum tricleocarpae</name>
    <dbReference type="NCBI Taxonomy" id="2591009"/>
    <lineage>
        <taxon>Bacteria</taxon>
        <taxon>Pseudomonadati</taxon>
        <taxon>Pseudomonadota</taxon>
        <taxon>Alphaproteobacteria</taxon>
        <taxon>Rhodospirillales</taxon>
        <taxon>Rhodospirillaceae</taxon>
        <taxon>Denitrobaculum</taxon>
    </lineage>
</organism>
<gene>
    <name evidence="3" type="ORF">FKG95_11545</name>
</gene>
<keyword evidence="2" id="KW-1133">Transmembrane helix</keyword>
<proteinExistence type="predicted"/>
<evidence type="ECO:0008006" key="5">
    <source>
        <dbReference type="Google" id="ProtNLM"/>
    </source>
</evidence>
<keyword evidence="2" id="KW-0812">Transmembrane</keyword>
<dbReference type="OrthoDB" id="5401764at2"/>
<accession>A0A545TU85</accession>
<evidence type="ECO:0000256" key="1">
    <source>
        <dbReference type="SAM" id="MobiDB-lite"/>
    </source>
</evidence>
<keyword evidence="4" id="KW-1185">Reference proteome</keyword>
<feature type="region of interest" description="Disordered" evidence="1">
    <location>
        <begin position="256"/>
        <end position="282"/>
    </location>
</feature>
<evidence type="ECO:0000256" key="2">
    <source>
        <dbReference type="SAM" id="Phobius"/>
    </source>
</evidence>
<dbReference type="AlphaFoldDB" id="A0A545TU85"/>
<keyword evidence="2" id="KW-0472">Membrane</keyword>
<dbReference type="RefSeq" id="WP_142896492.1">
    <property type="nucleotide sequence ID" value="NZ_ML660054.1"/>
</dbReference>
<evidence type="ECO:0000313" key="4">
    <source>
        <dbReference type="Proteomes" id="UP000315252"/>
    </source>
</evidence>
<feature type="transmembrane region" description="Helical" evidence="2">
    <location>
        <begin position="7"/>
        <end position="27"/>
    </location>
</feature>
<dbReference type="EMBL" id="VHSH01000003">
    <property type="protein sequence ID" value="TQV80778.1"/>
    <property type="molecule type" value="Genomic_DNA"/>
</dbReference>